<comment type="caution">
    <text evidence="3">The sequence shown here is derived from an EMBL/GenBank/DDBJ whole genome shotgun (WGS) entry which is preliminary data.</text>
</comment>
<evidence type="ECO:0000313" key="3">
    <source>
        <dbReference type="EMBL" id="KKN92381.1"/>
    </source>
</evidence>
<proteinExistence type="predicted"/>
<reference evidence="3" key="1">
    <citation type="journal article" date="2015" name="Nature">
        <title>Complex archaea that bridge the gap between prokaryotes and eukaryotes.</title>
        <authorList>
            <person name="Spang A."/>
            <person name="Saw J.H."/>
            <person name="Jorgensen S.L."/>
            <person name="Zaremba-Niedzwiedzka K."/>
            <person name="Martijn J."/>
            <person name="Lind A.E."/>
            <person name="van Eijk R."/>
            <person name="Schleper C."/>
            <person name="Guy L."/>
            <person name="Ettema T.J."/>
        </authorList>
    </citation>
    <scope>NUCLEOTIDE SEQUENCE</scope>
</reference>
<dbReference type="AlphaFoldDB" id="A0A0F9X0T7"/>
<protein>
    <submittedName>
        <fullName evidence="3">Uncharacterized protein</fullName>
    </submittedName>
</protein>
<evidence type="ECO:0000256" key="1">
    <source>
        <dbReference type="SAM" id="Coils"/>
    </source>
</evidence>
<feature type="coiled-coil region" evidence="1">
    <location>
        <begin position="87"/>
        <end position="114"/>
    </location>
</feature>
<accession>A0A0F9X0T7</accession>
<organism evidence="3">
    <name type="scientific">marine sediment metagenome</name>
    <dbReference type="NCBI Taxonomy" id="412755"/>
    <lineage>
        <taxon>unclassified sequences</taxon>
        <taxon>metagenomes</taxon>
        <taxon>ecological metagenomes</taxon>
    </lineage>
</organism>
<feature type="region of interest" description="Disordered" evidence="2">
    <location>
        <begin position="460"/>
        <end position="509"/>
    </location>
</feature>
<dbReference type="EMBL" id="LAZR01000095">
    <property type="protein sequence ID" value="KKN92381.1"/>
    <property type="molecule type" value="Genomic_DNA"/>
</dbReference>
<evidence type="ECO:0000256" key="2">
    <source>
        <dbReference type="SAM" id="MobiDB-lite"/>
    </source>
</evidence>
<sequence length="509" mass="56982">MAEYNEENTRGGKTGVAIRKAINSGASRGLSSALVGSAYRSFGKAFDGGGYTPRGARPDTSYLNNWEEAGNRAQKALEDRWHKSEFANFRKNHLDKFQAELKNIEEKSSFLTQELQEGRWPTSDGGIEELDYKIPEQRTKAIRLRNHIQSEAIRQITELQINLNNVAAEKYSTNPIIDLMIQQMMENQTQAMSAQFQTPGPQQQAEQQMKLDTGEADIKYKQALTRQADVQSERTGGKYKSTDAVIRDMGPAQAARYFANNVEGKALLEQTEFPGFMSKLEQQTADGYIKRQKWNSQEARIEANTAATQDFVQSELPRIRQRATYEWMKQEYGQDAADAAAAGRPGMLEDIAPPFNYDVKTNPTKEETKEKTNRWDALGVQKANEQMARDPGMSKKEAKDWLMDEWLPEALDGTDIAEGGAYLKQFDGLTAEEANKAAAPYITAVRKSLEKALKWIGSGAGTEGLLPEQKSRPQGTPRRGRGGLGRLVKGLYPPDFRKQFPQGAEDTKE</sequence>
<gene>
    <name evidence="3" type="ORF">LCGC14_0208720</name>
</gene>
<keyword evidence="1" id="KW-0175">Coiled coil</keyword>
<name>A0A0F9X0T7_9ZZZZ</name>